<feature type="region of interest" description="Disordered" evidence="1">
    <location>
        <begin position="51"/>
        <end position="81"/>
    </location>
</feature>
<accession>A0A5N5N2Y7</accession>
<gene>
    <name evidence="2" type="ORF">DKX38_006315</name>
</gene>
<evidence type="ECO:0000313" key="3">
    <source>
        <dbReference type="Proteomes" id="UP000326939"/>
    </source>
</evidence>
<keyword evidence="3" id="KW-1185">Reference proteome</keyword>
<proteinExistence type="predicted"/>
<protein>
    <submittedName>
        <fullName evidence="2">Uncharacterized protein</fullName>
    </submittedName>
</protein>
<name>A0A5N5N2Y7_9ROSI</name>
<comment type="caution">
    <text evidence="2">The sequence shown here is derived from an EMBL/GenBank/DDBJ whole genome shotgun (WGS) entry which is preliminary data.</text>
</comment>
<organism evidence="2 3">
    <name type="scientific">Salix brachista</name>
    <dbReference type="NCBI Taxonomy" id="2182728"/>
    <lineage>
        <taxon>Eukaryota</taxon>
        <taxon>Viridiplantae</taxon>
        <taxon>Streptophyta</taxon>
        <taxon>Embryophyta</taxon>
        <taxon>Tracheophyta</taxon>
        <taxon>Spermatophyta</taxon>
        <taxon>Magnoliopsida</taxon>
        <taxon>eudicotyledons</taxon>
        <taxon>Gunneridae</taxon>
        <taxon>Pentapetalae</taxon>
        <taxon>rosids</taxon>
        <taxon>fabids</taxon>
        <taxon>Malpighiales</taxon>
        <taxon>Salicaceae</taxon>
        <taxon>Saliceae</taxon>
        <taxon>Salix</taxon>
    </lineage>
</organism>
<feature type="compositionally biased region" description="Basic and acidic residues" evidence="1">
    <location>
        <begin position="51"/>
        <end position="65"/>
    </location>
</feature>
<dbReference type="EMBL" id="VDCV01000004">
    <property type="protein sequence ID" value="KAB5561358.1"/>
    <property type="molecule type" value="Genomic_DNA"/>
</dbReference>
<dbReference type="AlphaFoldDB" id="A0A5N5N2Y7"/>
<sequence>MQIPGQKTKQEAENTRLKALKHKQKDQGRKPCIGNSVNREKIVEPFKEADLGKERGNFQTEEKKGVKFQRKEKKAQKEERL</sequence>
<reference evidence="3" key="1">
    <citation type="journal article" date="2019" name="Gigascience">
        <title>De novo genome assembly of the endangered Acer yangbiense, a plant species with extremely small populations endemic to Yunnan Province, China.</title>
        <authorList>
            <person name="Yang J."/>
            <person name="Wariss H.M."/>
            <person name="Tao L."/>
            <person name="Zhang R."/>
            <person name="Yun Q."/>
            <person name="Hollingsworth P."/>
            <person name="Dao Z."/>
            <person name="Luo G."/>
            <person name="Guo H."/>
            <person name="Ma Y."/>
            <person name="Sun W."/>
        </authorList>
    </citation>
    <scope>NUCLEOTIDE SEQUENCE [LARGE SCALE GENOMIC DNA]</scope>
    <source>
        <strain evidence="3">cv. br00</strain>
    </source>
</reference>
<dbReference type="Proteomes" id="UP000326939">
    <property type="component" value="Chromosome 4"/>
</dbReference>
<feature type="region of interest" description="Disordered" evidence="1">
    <location>
        <begin position="1"/>
        <end position="37"/>
    </location>
</feature>
<evidence type="ECO:0000313" key="2">
    <source>
        <dbReference type="EMBL" id="KAB5561358.1"/>
    </source>
</evidence>
<evidence type="ECO:0000256" key="1">
    <source>
        <dbReference type="SAM" id="MobiDB-lite"/>
    </source>
</evidence>